<name>A0A1G6DIJ1_9STRE</name>
<dbReference type="InterPro" id="IPR025608">
    <property type="entry name" value="TcpE"/>
</dbReference>
<keyword evidence="1" id="KW-0812">Transmembrane</keyword>
<feature type="transmembrane region" description="Helical" evidence="1">
    <location>
        <begin position="41"/>
        <end position="62"/>
    </location>
</feature>
<dbReference type="AlphaFoldDB" id="A0A1G6DIJ1"/>
<dbReference type="STRING" id="439219.SAMN02910293_02227"/>
<feature type="transmembrane region" description="Helical" evidence="1">
    <location>
        <begin position="82"/>
        <end position="100"/>
    </location>
</feature>
<dbReference type="Pfam" id="PF12648">
    <property type="entry name" value="TcpE"/>
    <property type="match status" value="1"/>
</dbReference>
<evidence type="ECO:0000313" key="2">
    <source>
        <dbReference type="EMBL" id="SDB44960.1"/>
    </source>
</evidence>
<dbReference type="RefSeq" id="WP_074486679.1">
    <property type="nucleotide sequence ID" value="NZ_FMXP01000040.1"/>
</dbReference>
<gene>
    <name evidence="2" type="ORF">SAMN02910293_02227</name>
</gene>
<dbReference type="Proteomes" id="UP000182508">
    <property type="component" value="Unassembled WGS sequence"/>
</dbReference>
<keyword evidence="1" id="KW-0472">Membrane</keyword>
<keyword evidence="3" id="KW-1185">Reference proteome</keyword>
<protein>
    <submittedName>
        <fullName evidence="2">TcpE family protein</fullName>
    </submittedName>
</protein>
<dbReference type="EMBL" id="FMXP01000040">
    <property type="protein sequence ID" value="SDB44960.1"/>
    <property type="molecule type" value="Genomic_DNA"/>
</dbReference>
<organism evidence="2 3">
    <name type="scientific">Streptococcus henryi</name>
    <dbReference type="NCBI Taxonomy" id="439219"/>
    <lineage>
        <taxon>Bacteria</taxon>
        <taxon>Bacillati</taxon>
        <taxon>Bacillota</taxon>
        <taxon>Bacilli</taxon>
        <taxon>Lactobacillales</taxon>
        <taxon>Streptococcaceae</taxon>
        <taxon>Streptococcus</taxon>
    </lineage>
</organism>
<accession>A0A1G6DIJ1</accession>
<reference evidence="2 3" key="1">
    <citation type="submission" date="2016-10" db="EMBL/GenBank/DDBJ databases">
        <authorList>
            <person name="de Groot N.N."/>
        </authorList>
    </citation>
    <scope>NUCLEOTIDE SEQUENCE [LARGE SCALE GENOMIC DNA]</scope>
    <source>
        <strain evidence="2 3">A-4</strain>
    </source>
</reference>
<evidence type="ECO:0000313" key="3">
    <source>
        <dbReference type="Proteomes" id="UP000182508"/>
    </source>
</evidence>
<sequence>MKDDLQDKKLYSYKQALSQPYWIQKINDDFSLQSPIKFSRIAYAVTIFSSLFFLSENLLVFLPIGLRLTLSGLVAWVLSETLANLMIDGKTFIFYLYDYLKYYFQYGMRHDSIYLNKGIIYKRPPAIIKRKETHELSK</sequence>
<keyword evidence="1" id="KW-1133">Transmembrane helix</keyword>
<proteinExistence type="predicted"/>
<evidence type="ECO:0000256" key="1">
    <source>
        <dbReference type="SAM" id="Phobius"/>
    </source>
</evidence>